<dbReference type="EMBL" id="CAKLBY020000227">
    <property type="protein sequence ID" value="CAK7937509.1"/>
    <property type="molecule type" value="Genomic_DNA"/>
</dbReference>
<organism evidence="14 15">
    <name type="scientific">Peronospora matthiolae</name>
    <dbReference type="NCBI Taxonomy" id="2874970"/>
    <lineage>
        <taxon>Eukaryota</taxon>
        <taxon>Sar</taxon>
        <taxon>Stramenopiles</taxon>
        <taxon>Oomycota</taxon>
        <taxon>Peronosporomycetes</taxon>
        <taxon>Peronosporales</taxon>
        <taxon>Peronosporaceae</taxon>
        <taxon>Peronospora</taxon>
    </lineage>
</organism>
<feature type="transmembrane region" description="Helical" evidence="12">
    <location>
        <begin position="728"/>
        <end position="749"/>
    </location>
</feature>
<evidence type="ECO:0000256" key="6">
    <source>
        <dbReference type="ARBA" id="ARBA00022679"/>
    </source>
</evidence>
<evidence type="ECO:0000256" key="9">
    <source>
        <dbReference type="ARBA" id="ARBA00022989"/>
    </source>
</evidence>
<dbReference type="InterPro" id="IPR007070">
    <property type="entry name" value="GPI_EtnP_transferase_1"/>
</dbReference>
<dbReference type="GO" id="GO:0006506">
    <property type="term" value="P:GPI anchor biosynthetic process"/>
    <property type="evidence" value="ECO:0007669"/>
    <property type="project" value="UniProtKB-KW"/>
</dbReference>
<keyword evidence="7 12" id="KW-0812">Transmembrane</keyword>
<reference evidence="14" key="1">
    <citation type="submission" date="2024-01" db="EMBL/GenBank/DDBJ databases">
        <authorList>
            <person name="Webb A."/>
        </authorList>
    </citation>
    <scope>NUCLEOTIDE SEQUENCE</scope>
    <source>
        <strain evidence="14">Pm1</strain>
    </source>
</reference>
<evidence type="ECO:0000256" key="5">
    <source>
        <dbReference type="ARBA" id="ARBA00022502"/>
    </source>
</evidence>
<dbReference type="Pfam" id="PF04987">
    <property type="entry name" value="PigN"/>
    <property type="match status" value="1"/>
</dbReference>
<evidence type="ECO:0000256" key="2">
    <source>
        <dbReference type="ARBA" id="ARBA00004687"/>
    </source>
</evidence>
<feature type="transmembrane region" description="Helical" evidence="12">
    <location>
        <begin position="602"/>
        <end position="621"/>
    </location>
</feature>
<keyword evidence="8 12" id="KW-0256">Endoplasmic reticulum</keyword>
<dbReference type="FunFam" id="3.40.720.10:FF:000015">
    <property type="entry name" value="GPI ethanolamine phosphate transferase 1"/>
    <property type="match status" value="1"/>
</dbReference>
<comment type="caution">
    <text evidence="14">The sequence shown here is derived from an EMBL/GenBank/DDBJ whole genome shotgun (WGS) entry which is preliminary data.</text>
</comment>
<comment type="function">
    <text evidence="12">Ethanolamine phosphate transferase involved in glycosylphosphatidylinositol-anchor biosynthesis. Transfers ethanolamine phosphate to the first alpha-1,4-linked mannose of the glycosylphosphatidylinositol precursor of GPI-anchor.</text>
</comment>
<feature type="transmembrane region" description="Helical" evidence="12">
    <location>
        <begin position="666"/>
        <end position="685"/>
    </location>
</feature>
<feature type="transmembrane region" description="Helical" evidence="12">
    <location>
        <begin position="12"/>
        <end position="33"/>
    </location>
</feature>
<dbReference type="InterPro" id="IPR017850">
    <property type="entry name" value="Alkaline_phosphatase_core_sf"/>
</dbReference>
<dbReference type="InterPro" id="IPR002591">
    <property type="entry name" value="Phosphodiest/P_Trfase"/>
</dbReference>
<dbReference type="Pfam" id="PF01663">
    <property type="entry name" value="Phosphodiest"/>
    <property type="match status" value="1"/>
</dbReference>
<comment type="pathway">
    <text evidence="2 12">Glycolipid biosynthesis; glycosylphosphatidylinositol-anchor biosynthesis.</text>
</comment>
<dbReference type="InterPro" id="IPR017852">
    <property type="entry name" value="GPI_EtnP_transferase_1_C"/>
</dbReference>
<evidence type="ECO:0000256" key="12">
    <source>
        <dbReference type="RuleBase" id="RU367138"/>
    </source>
</evidence>
<name>A0AAV1USA8_9STRA</name>
<dbReference type="GO" id="GO:0005789">
    <property type="term" value="C:endoplasmic reticulum membrane"/>
    <property type="evidence" value="ECO:0007669"/>
    <property type="project" value="UniProtKB-SubCell"/>
</dbReference>
<feature type="transmembrane region" description="Helical" evidence="12">
    <location>
        <begin position="923"/>
        <end position="942"/>
    </location>
</feature>
<dbReference type="InterPro" id="IPR037671">
    <property type="entry name" value="PIGN_N"/>
</dbReference>
<keyword evidence="5 12" id="KW-0337">GPI-anchor biosynthesis</keyword>
<gene>
    <name evidence="14" type="ORF">PM001_LOCUS22659</name>
</gene>
<dbReference type="AlphaFoldDB" id="A0AAV1USA8"/>
<feature type="transmembrane region" description="Helical" evidence="12">
    <location>
        <begin position="697"/>
        <end position="716"/>
    </location>
</feature>
<evidence type="ECO:0000256" key="11">
    <source>
        <dbReference type="ARBA" id="ARBA00023180"/>
    </source>
</evidence>
<evidence type="ECO:0000256" key="10">
    <source>
        <dbReference type="ARBA" id="ARBA00023136"/>
    </source>
</evidence>
<dbReference type="PANTHER" id="PTHR12250:SF0">
    <property type="entry name" value="GPI ETHANOLAMINE PHOSPHATE TRANSFERASE 1"/>
    <property type="match status" value="1"/>
</dbReference>
<dbReference type="CDD" id="cd16020">
    <property type="entry name" value="GPI_EPT_1"/>
    <property type="match status" value="1"/>
</dbReference>
<dbReference type="Proteomes" id="UP001162060">
    <property type="component" value="Unassembled WGS sequence"/>
</dbReference>
<comment type="subcellular location">
    <subcellularLocation>
        <location evidence="1 12">Endoplasmic reticulum membrane</location>
        <topology evidence="1 12">Multi-pass membrane protein</topology>
    </subcellularLocation>
</comment>
<evidence type="ECO:0000256" key="4">
    <source>
        <dbReference type="ARBA" id="ARBA00020831"/>
    </source>
</evidence>
<keyword evidence="11" id="KW-0325">Glycoprotein</keyword>
<dbReference type="PANTHER" id="PTHR12250">
    <property type="entry name" value="PHOSPHATIDYLINOSITOL GLYCAN, CLASS N"/>
    <property type="match status" value="1"/>
</dbReference>
<evidence type="ECO:0000313" key="15">
    <source>
        <dbReference type="Proteomes" id="UP001162060"/>
    </source>
</evidence>
<evidence type="ECO:0000256" key="3">
    <source>
        <dbReference type="ARBA" id="ARBA00008400"/>
    </source>
</evidence>
<feature type="transmembrane region" description="Helical" evidence="12">
    <location>
        <begin position="954"/>
        <end position="979"/>
    </location>
</feature>
<comment type="similarity">
    <text evidence="3 12">Belongs to the PIGG/PIGN/PIGO family. PIGN subfamily.</text>
</comment>
<evidence type="ECO:0000313" key="14">
    <source>
        <dbReference type="EMBL" id="CAK7937509.1"/>
    </source>
</evidence>
<evidence type="ECO:0000256" key="1">
    <source>
        <dbReference type="ARBA" id="ARBA00004477"/>
    </source>
</evidence>
<dbReference type="Gene3D" id="3.40.720.10">
    <property type="entry name" value="Alkaline Phosphatase, subunit A"/>
    <property type="match status" value="1"/>
</dbReference>
<feature type="transmembrane region" description="Helical" evidence="12">
    <location>
        <begin position="789"/>
        <end position="819"/>
    </location>
</feature>
<evidence type="ECO:0000256" key="8">
    <source>
        <dbReference type="ARBA" id="ARBA00022824"/>
    </source>
</evidence>
<feature type="transmembrane region" description="Helical" evidence="12">
    <location>
        <begin position="473"/>
        <end position="496"/>
    </location>
</feature>
<feature type="domain" description="GPI ethanolamine phosphate transferase 1 C-terminal" evidence="13">
    <location>
        <begin position="464"/>
        <end position="947"/>
    </location>
</feature>
<keyword evidence="6 12" id="KW-0808">Transferase</keyword>
<feature type="transmembrane region" description="Helical" evidence="12">
    <location>
        <begin position="516"/>
        <end position="531"/>
    </location>
</feature>
<sequence>MPPPPDGRGLPRLLVLGVVFHAVYVLSIFDVYFTSPVVPHIESVAYTASPPADRVVVFVADGCRADKLFNTTTSSFLRRIVQQTGSYGVSHTRVPTESRPGHVALFAGMYEDVSAVTRGWTDNPVDFDSVFNQSRAAFLFGSPDIVPMFARDVHHAVEEHYASEAEDFATQDASALDVWVFRHLESLLVRARGDVHLASKLRQPGVIVFCHYLGIDSNGHSYRPHSKEYLDNVALVDTLVENTHDMVEAFYHHDGRTAYILTADHGMGSKGAHGDGDPANTRTPLVVWGAGVQGPQEAEQHARKFEIDLPTQSRAQVQAQLQAQEEQEQAAVDEWGDLVQFVRKDVMQADVAPLISALLGLPYPRNSVGVLPFSYLTKGAYRANAVKSNAQQLYLHALRKEQEKQSQTLLRYVPYGPFREHVPKLLQQLADAYDVSISANGNDGDASARVEVLSQELIEICLATLEYFQRYDWFFLLSVIVSGYVGWIMVLGVAYLHPRDFTLKWLLGVTGKQPDIKLVILVIAAFVYLALEGSPATYYLYMSFPLIFGVFAWNHVHLMKEVCISNGKGAASWSGWKRFAEIALIMLCLELVVAGYERREIFGVLFALLAAWPYVGNTLSVDEDHRHGESEWISCFPSPSRCWVVSCLSISVFPFLPSEYGEHTLLVHVGGVLMMSFGGMVLGMAEPDRYKLWTNRSFTLSATPVILSLITLHATMQYLDGDRSKPPFLLTVANWLLSGVPIAVLLIRLHWRTKDVTRPASTESGRQKQQVLLQADVVRYLRRLVEVMLAFAPSFILLSIAYEVLFYVVLCCVLVNWLLLEAQASLRYSSSTWREVQRAFVFLLLIKIAFFGTGNVASMSSFEISSTYRFVTVFAPFLMGALLVGKILIPFVVVACTFHMIVLLPTPPRPSDAQKLRSPATRYFLLVVAMSDVLALHFLFLVKNEGSWKEIGNSISMFGIVNAQIVFVPLLFLLARAFVRDLAPFSDAVYHDKKTW</sequence>
<keyword evidence="10 12" id="KW-0472">Membrane</keyword>
<feature type="transmembrane region" description="Helical" evidence="12">
    <location>
        <begin position="579"/>
        <end position="596"/>
    </location>
</feature>
<accession>A0AAV1USA8</accession>
<feature type="transmembrane region" description="Helical" evidence="12">
    <location>
        <begin position="839"/>
        <end position="858"/>
    </location>
</feature>
<keyword evidence="9 12" id="KW-1133">Transmembrane helix</keyword>
<proteinExistence type="inferred from homology"/>
<evidence type="ECO:0000259" key="13">
    <source>
        <dbReference type="Pfam" id="PF04987"/>
    </source>
</evidence>
<dbReference type="GO" id="GO:0051377">
    <property type="term" value="F:mannose-ethanolamine phosphotransferase activity"/>
    <property type="evidence" value="ECO:0007669"/>
    <property type="project" value="UniProtKB-UniRule"/>
</dbReference>
<feature type="transmembrane region" description="Helical" evidence="12">
    <location>
        <begin position="870"/>
        <end position="903"/>
    </location>
</feature>
<protein>
    <recommendedName>
        <fullName evidence="4 12">GPI ethanolamine phosphate transferase 1</fullName>
        <ecNumber evidence="12">2.-.-.-</ecNumber>
    </recommendedName>
</protein>
<dbReference type="EC" id="2.-.-.-" evidence="12"/>
<dbReference type="SUPFAM" id="SSF53649">
    <property type="entry name" value="Alkaline phosphatase-like"/>
    <property type="match status" value="1"/>
</dbReference>
<evidence type="ECO:0000256" key="7">
    <source>
        <dbReference type="ARBA" id="ARBA00022692"/>
    </source>
</evidence>